<dbReference type="EMBL" id="WHYR01000008">
    <property type="protein sequence ID" value="MQL51526.1"/>
    <property type="molecule type" value="Genomic_DNA"/>
</dbReference>
<dbReference type="Pfam" id="PF00395">
    <property type="entry name" value="SLH"/>
    <property type="match status" value="3"/>
</dbReference>
<comment type="caution">
    <text evidence="4">The sequence shown here is derived from an EMBL/GenBank/DDBJ whole genome shotgun (WGS) entry which is preliminary data.</text>
</comment>
<dbReference type="OrthoDB" id="9809781at2"/>
<evidence type="ECO:0000256" key="2">
    <source>
        <dbReference type="SAM" id="SignalP"/>
    </source>
</evidence>
<dbReference type="InterPro" id="IPR051465">
    <property type="entry name" value="Cell_Envelope_Struct_Comp"/>
</dbReference>
<organism evidence="4 5">
    <name type="scientific">Desulfofundulus thermobenzoicus</name>
    <dbReference type="NCBI Taxonomy" id="29376"/>
    <lineage>
        <taxon>Bacteria</taxon>
        <taxon>Bacillati</taxon>
        <taxon>Bacillota</taxon>
        <taxon>Clostridia</taxon>
        <taxon>Eubacteriales</taxon>
        <taxon>Peptococcaceae</taxon>
        <taxon>Desulfofundulus</taxon>
    </lineage>
</organism>
<feature type="signal peptide" evidence="2">
    <location>
        <begin position="1"/>
        <end position="25"/>
    </location>
</feature>
<feature type="domain" description="SLH" evidence="3">
    <location>
        <begin position="630"/>
        <end position="685"/>
    </location>
</feature>
<protein>
    <recommendedName>
        <fullName evidence="3">SLH domain-containing protein</fullName>
    </recommendedName>
</protein>
<sequence length="744" mass="79537">MFKRKCLVYVLLALFLLALPAAAGAAGDDPVVRSRSTEIIGEGAALTTYILHNRDGQIKAYVLKLDLTNPYLELKTLVGAAGTLENRAPLTRMVEGQKNAVAAVNAGFFVMANGKPVGTIIRDGELVSSPNMRGDMPVFALDENRRPLLDFFQFSGEVKTAGGKSYPLFGVNKPAYNLTDGSLSDSDHLTLYNRLWGTKTRGGDPDHPEAMVARVENGIVREVLPAKDAAFDIPANGYVLWGAGAAAAFIRDNLTPGTPVTVSYKTTPDYQKIKVAAGSNSFLVQRGQVAPFQEELRGKTARTAVGYADGGKTLYFVVVEKSPESAGMEQRDLARFLVTLGLTEALNLDGGGSTTLVARHLGDGSPTLINRPKEGQERLIPDAIGIYNNAPPGAPAGLIISGPDTVVAGTYAEYSVQGYDSHYHPWQPENIQWDLPAGTKLIEENIYNGVYRGTFSFTGAAPAAATLTAQAGGVRGAKNLRVIRAGDLRALQVTPARISARRGESIPLTFQVITAEGQVIPIPAQFVSCQTTTGTVKEGTFLAGQERGRGIITAAFDGLTAEVPVQVECLFTDSSGSWAFEQIEDLGARGILKGFADGTFRPNQPVTRAEMTALLARVLNWPPATGEVRFKDTLPAWAKGVIAAGVAQNMVKGYPDGTFRADNRITRAELCALLDRALKPAPAAQQLPFRDASAIPSWARDSVARVVAGGLMGGYEDNTLRPGWPVTRAEMAAIIWRHLKGKAE</sequence>
<evidence type="ECO:0000313" key="5">
    <source>
        <dbReference type="Proteomes" id="UP000441717"/>
    </source>
</evidence>
<dbReference type="InterPro" id="IPR018711">
    <property type="entry name" value="NAGPA"/>
</dbReference>
<name>A0A6N7INF8_9FIRM</name>
<dbReference type="PANTHER" id="PTHR43308:SF5">
    <property type="entry name" value="S-LAYER PROTEIN _ PEPTIDOGLYCAN ENDO-BETA-N-ACETYLGLUCOSAMINIDASE"/>
    <property type="match status" value="1"/>
</dbReference>
<feature type="chain" id="PRO_5026823394" description="SLH domain-containing protein" evidence="2">
    <location>
        <begin position="26"/>
        <end position="744"/>
    </location>
</feature>
<accession>A0A6N7INF8</accession>
<keyword evidence="1" id="KW-0677">Repeat</keyword>
<evidence type="ECO:0000256" key="1">
    <source>
        <dbReference type="ARBA" id="ARBA00022737"/>
    </source>
</evidence>
<keyword evidence="5" id="KW-1185">Reference proteome</keyword>
<dbReference type="AlphaFoldDB" id="A0A6N7INF8"/>
<dbReference type="PROSITE" id="PS51272">
    <property type="entry name" value="SLH"/>
    <property type="match status" value="3"/>
</dbReference>
<dbReference type="Proteomes" id="UP000441717">
    <property type="component" value="Unassembled WGS sequence"/>
</dbReference>
<keyword evidence="2" id="KW-0732">Signal</keyword>
<dbReference type="PANTHER" id="PTHR43308">
    <property type="entry name" value="OUTER MEMBRANE PROTEIN ALPHA-RELATED"/>
    <property type="match status" value="1"/>
</dbReference>
<dbReference type="InterPro" id="IPR001119">
    <property type="entry name" value="SLH_dom"/>
</dbReference>
<evidence type="ECO:0000313" key="4">
    <source>
        <dbReference type="EMBL" id="MQL51526.1"/>
    </source>
</evidence>
<dbReference type="RefSeq" id="WP_152945448.1">
    <property type="nucleotide sequence ID" value="NZ_WHYR01000008.1"/>
</dbReference>
<dbReference type="Pfam" id="PF09992">
    <property type="entry name" value="NAGPA"/>
    <property type="match status" value="1"/>
</dbReference>
<feature type="domain" description="SLH" evidence="3">
    <location>
        <begin position="686"/>
        <end position="744"/>
    </location>
</feature>
<gene>
    <name evidence="4" type="ORF">GFC01_04450</name>
</gene>
<proteinExistence type="predicted"/>
<feature type="domain" description="SLH" evidence="3">
    <location>
        <begin position="566"/>
        <end position="629"/>
    </location>
</feature>
<reference evidence="4 5" key="1">
    <citation type="submission" date="2019-10" db="EMBL/GenBank/DDBJ databases">
        <title>Comparative genomics of sulfur disproportionating microorganisms.</title>
        <authorList>
            <person name="Ward L.M."/>
            <person name="Bertran E."/>
            <person name="Johnston D."/>
        </authorList>
    </citation>
    <scope>NUCLEOTIDE SEQUENCE [LARGE SCALE GENOMIC DNA]</scope>
    <source>
        <strain evidence="4 5">DSM 14055</strain>
    </source>
</reference>
<evidence type="ECO:0000259" key="3">
    <source>
        <dbReference type="PROSITE" id="PS51272"/>
    </source>
</evidence>